<reference evidence="2 3" key="1">
    <citation type="submission" date="2018-11" db="EMBL/GenBank/DDBJ databases">
        <title>Phylogenetic determinants of toxin gene distribution in genomes of Brevibacillus laterosporus.</title>
        <authorList>
            <person name="Glare T.R."/>
            <person name="Durrant A."/>
            <person name="Berry C."/>
            <person name="Palma L."/>
            <person name="Ormskirk M."/>
            <person name="Cox M.O."/>
        </authorList>
    </citation>
    <scope>NUCLEOTIDE SEQUENCE [LARGE SCALE GENOMIC DNA]</scope>
    <source>
        <strain evidence="2 3">1821L</strain>
    </source>
</reference>
<keyword evidence="1" id="KW-0175">Coiled coil</keyword>
<dbReference type="Proteomes" id="UP000319432">
    <property type="component" value="Chromosome"/>
</dbReference>
<keyword evidence="3" id="KW-1185">Reference proteome</keyword>
<name>A0A518VCL7_BRELA</name>
<sequence>MDKKSSFKLQLNEIKQSDDPTLLSATFIIHDFEESWHGQIVSKEVSMGAAHTLLNKPIVAKYYPVSQFGTLSDALGGHEEHLDYDRYGERTVKTDTIPIGVFSSEGYLMVINENGQEKEVLAADAVLWRFRFSDVCDLLLEWYSRGIQIFSSVEFLYRNYSFKDGIEYVESPIIYDGHALLNSEERNGHKVVAPAYDSSTLLSFNDLKQFNRLIAQAINQKEKEGESMFFKKICELSHEDVRSKLYNQISTQMAEQEYNSSYIVSVFDTSFIFESWNEHDGVKHYKVDYGKNGDVLTVNMDSKTEVVEQRTWITTTEVEQMQTQLNEANKKAEQLASESQILSSSLNQLTQDKGQLEKQFNEASDKLISLSSQYQELQTYKEKYETEQLEKSLNEKKSYYADKFEAVNGKEKYETDEVQTLIKLSLNSSLEGKDAVLQLNTMLVDMVATAPKKQEEHSFIKEYASQTSKLLPDGDDFESRYGI</sequence>
<feature type="coiled-coil region" evidence="1">
    <location>
        <begin position="318"/>
        <end position="387"/>
    </location>
</feature>
<protein>
    <submittedName>
        <fullName evidence="2">Uncharacterized protein</fullName>
    </submittedName>
</protein>
<evidence type="ECO:0000313" key="3">
    <source>
        <dbReference type="Proteomes" id="UP000319432"/>
    </source>
</evidence>
<proteinExistence type="predicted"/>
<dbReference type="OrthoDB" id="2329786at2"/>
<evidence type="ECO:0000313" key="2">
    <source>
        <dbReference type="EMBL" id="QDX94743.1"/>
    </source>
</evidence>
<gene>
    <name evidence="2" type="ORF">EEL30_22130</name>
</gene>
<dbReference type="EMBL" id="CP033464">
    <property type="protein sequence ID" value="QDX94743.1"/>
    <property type="molecule type" value="Genomic_DNA"/>
</dbReference>
<evidence type="ECO:0000256" key="1">
    <source>
        <dbReference type="SAM" id="Coils"/>
    </source>
</evidence>
<organism evidence="2 3">
    <name type="scientific">Brevibacillus laterosporus</name>
    <name type="common">Bacillus laterosporus</name>
    <dbReference type="NCBI Taxonomy" id="1465"/>
    <lineage>
        <taxon>Bacteria</taxon>
        <taxon>Bacillati</taxon>
        <taxon>Bacillota</taxon>
        <taxon>Bacilli</taxon>
        <taxon>Bacillales</taxon>
        <taxon>Paenibacillaceae</taxon>
        <taxon>Brevibacillus</taxon>
    </lineage>
</organism>
<accession>A0A518VCL7</accession>
<dbReference type="AlphaFoldDB" id="A0A518VCL7"/>